<organism evidence="1 2">
    <name type="scientific">Aureobasidium vineae</name>
    <dbReference type="NCBI Taxonomy" id="2773715"/>
    <lineage>
        <taxon>Eukaryota</taxon>
        <taxon>Fungi</taxon>
        <taxon>Dikarya</taxon>
        <taxon>Ascomycota</taxon>
        <taxon>Pezizomycotina</taxon>
        <taxon>Dothideomycetes</taxon>
        <taxon>Dothideomycetidae</taxon>
        <taxon>Dothideales</taxon>
        <taxon>Saccotheciaceae</taxon>
        <taxon>Aureobasidium</taxon>
    </lineage>
</organism>
<evidence type="ECO:0000313" key="1">
    <source>
        <dbReference type="EMBL" id="CAD0094228.1"/>
    </source>
</evidence>
<dbReference type="AlphaFoldDB" id="A0A9N8JUR2"/>
<evidence type="ECO:0000313" key="2">
    <source>
        <dbReference type="Proteomes" id="UP000716446"/>
    </source>
</evidence>
<reference evidence="1" key="1">
    <citation type="submission" date="2020-06" db="EMBL/GenBank/DDBJ databases">
        <authorList>
            <person name="Onetto C."/>
        </authorList>
    </citation>
    <scope>NUCLEOTIDE SEQUENCE</scope>
</reference>
<gene>
    <name evidence="1" type="ORF">AWRI4619_LOCUS8326</name>
</gene>
<name>A0A9N8JUR2_9PEZI</name>
<keyword evidence="2" id="KW-1185">Reference proteome</keyword>
<sequence length="267" mass="29112">MCVGSIVTIECNNCGSSFDNSSYLGCATYEHSREGWETRTDSIISRPTYSIPICDECSDFDCSFDSDNFSLRSLDSVSSVDSMAEYDTEVSAPFASYYSLGRSSALTVVWSERAVDSLENFTGAMGALIDRIIALSPTPATEKLKLNIFLIYSECDAYLNWTETENDRAITTEAKLSEILNDTGVTDKINAVNVEDMTADMIELFENLTSFHPHYDVQYNAGRFEGYLAVLTSGLEELEADAVVAAADTDVAATDAAAEAFSGLARD</sequence>
<protein>
    <submittedName>
        <fullName evidence="1">Uncharacterized protein</fullName>
    </submittedName>
</protein>
<accession>A0A9N8JUR2</accession>
<proteinExistence type="predicted"/>
<comment type="caution">
    <text evidence="1">The sequence shown here is derived from an EMBL/GenBank/DDBJ whole genome shotgun (WGS) entry which is preliminary data.</text>
</comment>
<dbReference type="Proteomes" id="UP000716446">
    <property type="component" value="Unassembled WGS sequence"/>
</dbReference>
<dbReference type="EMBL" id="CAIJEN010000014">
    <property type="protein sequence ID" value="CAD0094228.1"/>
    <property type="molecule type" value="Genomic_DNA"/>
</dbReference>